<evidence type="ECO:0000256" key="8">
    <source>
        <dbReference type="ARBA" id="ARBA00023306"/>
    </source>
</evidence>
<dbReference type="GO" id="GO:0008360">
    <property type="term" value="P:regulation of cell shape"/>
    <property type="evidence" value="ECO:0007669"/>
    <property type="project" value="UniProtKB-KW"/>
</dbReference>
<dbReference type="InterPro" id="IPR001764">
    <property type="entry name" value="Glyco_hydro_3_N"/>
</dbReference>
<dbReference type="InterPro" id="IPR036962">
    <property type="entry name" value="Glyco_hydro_3_N_sf"/>
</dbReference>
<evidence type="ECO:0000256" key="1">
    <source>
        <dbReference type="ARBA" id="ARBA00001231"/>
    </source>
</evidence>
<dbReference type="GO" id="GO:0009254">
    <property type="term" value="P:peptidoglycan turnover"/>
    <property type="evidence" value="ECO:0007669"/>
    <property type="project" value="UniProtKB-UniRule"/>
</dbReference>
<evidence type="ECO:0000256" key="10">
    <source>
        <dbReference type="ARBA" id="ARBA00037880"/>
    </source>
</evidence>
<evidence type="ECO:0000256" key="3">
    <source>
        <dbReference type="ARBA" id="ARBA00022618"/>
    </source>
</evidence>
<dbReference type="OrthoDB" id="9786661at2"/>
<evidence type="ECO:0000259" key="12">
    <source>
        <dbReference type="Pfam" id="PF00933"/>
    </source>
</evidence>
<evidence type="ECO:0000256" key="7">
    <source>
        <dbReference type="ARBA" id="ARBA00023295"/>
    </source>
</evidence>
<dbReference type="GO" id="GO:0051301">
    <property type="term" value="P:cell division"/>
    <property type="evidence" value="ECO:0007669"/>
    <property type="project" value="UniProtKB-KW"/>
</dbReference>
<gene>
    <name evidence="11" type="primary">nagZ</name>
    <name evidence="13" type="ORF">DC094_11535</name>
</gene>
<feature type="binding site" evidence="11">
    <location>
        <begin position="165"/>
        <end position="166"/>
    </location>
    <ligand>
        <name>substrate</name>
    </ligand>
</feature>
<comment type="pathway">
    <text evidence="10 11">Cell wall biogenesis; peptidoglycan recycling.</text>
</comment>
<dbReference type="GO" id="GO:0005737">
    <property type="term" value="C:cytoplasm"/>
    <property type="evidence" value="ECO:0007669"/>
    <property type="project" value="UniProtKB-SubCell"/>
</dbReference>
<evidence type="ECO:0000256" key="2">
    <source>
        <dbReference type="ARBA" id="ARBA00022490"/>
    </source>
</evidence>
<dbReference type="NCBIfam" id="NF003740">
    <property type="entry name" value="PRK05337.1"/>
    <property type="match status" value="1"/>
</dbReference>
<keyword evidence="8 11" id="KW-0131">Cell cycle</keyword>
<organism evidence="13 14">
    <name type="scientific">Pelagibaculum spongiae</name>
    <dbReference type="NCBI Taxonomy" id="2080658"/>
    <lineage>
        <taxon>Bacteria</taxon>
        <taxon>Pseudomonadati</taxon>
        <taxon>Pseudomonadota</taxon>
        <taxon>Gammaproteobacteria</taxon>
        <taxon>Oceanospirillales</taxon>
        <taxon>Pelagibaculum</taxon>
    </lineage>
</organism>
<evidence type="ECO:0000256" key="11">
    <source>
        <dbReference type="HAMAP-Rule" id="MF_00364"/>
    </source>
</evidence>
<comment type="catalytic activity">
    <reaction evidence="1 11">
        <text>Hydrolysis of terminal non-reducing N-acetyl-D-hexosamine residues in N-acetyl-beta-D-hexosaminides.</text>
        <dbReference type="EC" id="3.2.1.52"/>
    </reaction>
</comment>
<dbReference type="Proteomes" id="UP000244906">
    <property type="component" value="Unassembled WGS sequence"/>
</dbReference>
<name>A0A2V1GTE9_9GAMM</name>
<dbReference type="AlphaFoldDB" id="A0A2V1GTE9"/>
<dbReference type="EMBL" id="QDDL01000004">
    <property type="protein sequence ID" value="PVZ68878.1"/>
    <property type="molecule type" value="Genomic_DNA"/>
</dbReference>
<keyword evidence="14" id="KW-1185">Reference proteome</keyword>
<dbReference type="InterPro" id="IPR017853">
    <property type="entry name" value="GH"/>
</dbReference>
<proteinExistence type="inferred from homology"/>
<dbReference type="GO" id="GO:0071555">
    <property type="term" value="P:cell wall organization"/>
    <property type="evidence" value="ECO:0007669"/>
    <property type="project" value="UniProtKB-KW"/>
</dbReference>
<evidence type="ECO:0000256" key="5">
    <source>
        <dbReference type="ARBA" id="ARBA00022960"/>
    </source>
</evidence>
<dbReference type="UniPathway" id="UPA00544"/>
<dbReference type="InterPro" id="IPR050226">
    <property type="entry name" value="NagZ_Beta-hexosaminidase"/>
</dbReference>
<keyword evidence="3 11" id="KW-0132">Cell division</keyword>
<keyword evidence="4 11" id="KW-0378">Hydrolase</keyword>
<dbReference type="SUPFAM" id="SSF51445">
    <property type="entry name" value="(Trans)glycosidases"/>
    <property type="match status" value="1"/>
</dbReference>
<comment type="caution">
    <text evidence="13">The sequence shown here is derived from an EMBL/GenBank/DDBJ whole genome shotgun (WGS) entry which is preliminary data.</text>
</comment>
<feature type="binding site" evidence="11">
    <location>
        <position position="61"/>
    </location>
    <ligand>
        <name>substrate</name>
    </ligand>
</feature>
<dbReference type="PANTHER" id="PTHR30480:SF13">
    <property type="entry name" value="BETA-HEXOSAMINIDASE"/>
    <property type="match status" value="1"/>
</dbReference>
<comment type="subcellular location">
    <subcellularLocation>
        <location evidence="11">Cytoplasm</location>
    </subcellularLocation>
</comment>
<feature type="domain" description="Glycoside hydrolase family 3 N-terminal" evidence="12">
    <location>
        <begin position="13"/>
        <end position="293"/>
    </location>
</feature>
<evidence type="ECO:0000256" key="6">
    <source>
        <dbReference type="ARBA" id="ARBA00022984"/>
    </source>
</evidence>
<dbReference type="GO" id="GO:0005975">
    <property type="term" value="P:carbohydrate metabolic process"/>
    <property type="evidence" value="ECO:0007669"/>
    <property type="project" value="InterPro"/>
</dbReference>
<dbReference type="GO" id="GO:0004563">
    <property type="term" value="F:beta-N-acetylhexosaminidase activity"/>
    <property type="evidence" value="ECO:0007669"/>
    <property type="project" value="UniProtKB-UniRule"/>
</dbReference>
<dbReference type="Pfam" id="PF00933">
    <property type="entry name" value="Glyco_hydro_3"/>
    <property type="match status" value="1"/>
</dbReference>
<dbReference type="HAMAP" id="MF_00364">
    <property type="entry name" value="NagZ"/>
    <property type="match status" value="1"/>
</dbReference>
<dbReference type="RefSeq" id="WP_116687263.1">
    <property type="nucleotide sequence ID" value="NZ_CAWNYD010000004.1"/>
</dbReference>
<keyword evidence="6 11" id="KW-0573">Peptidoglycan synthesis</keyword>
<accession>A0A2V1GTE9</accession>
<dbReference type="PANTHER" id="PTHR30480">
    <property type="entry name" value="BETA-HEXOSAMINIDASE-RELATED"/>
    <property type="match status" value="1"/>
</dbReference>
<feature type="active site" description="Nucleophile" evidence="11">
    <location>
        <position position="250"/>
    </location>
</feature>
<sequence length="335" mass="36401">MGPLIVDIAGISLNDSDKTLLLKPCVSGLILFSRNFESPAQLKSLMDQVRQLRSELVVYVDQEGGRVQRFKDGFTRLPPAQSYGNICDFAPEEGLSLAKDAGWLMASELLSFGVDVSFAPVLDVANPQSKVIGDRGFAIQPERIAEIAGAFIEGMAEAGMKSCGKHFPGHGSVTEDSHHELPVDSRNKDQIFQHDLLPFQQLISQQKLDSIMPAHVVYSDCDDQPAGFSKFWVQQTLKQQFGFNGLVFSDDLTMAGAHAAGNICQRADAALIAGCDLLLVCNNRDEALEVADHLQNNGFDQVPAEKLAGKLSDPDFATSKRYKETACKLNALSAA</sequence>
<feature type="binding site" evidence="11">
    <location>
        <position position="69"/>
    </location>
    <ligand>
        <name>substrate</name>
    </ligand>
</feature>
<feature type="binding site" evidence="11">
    <location>
        <position position="135"/>
    </location>
    <ligand>
        <name>substrate</name>
    </ligand>
</feature>
<dbReference type="FunFam" id="3.20.20.300:FF:000001">
    <property type="entry name" value="Beta-hexosaminidase"/>
    <property type="match status" value="1"/>
</dbReference>
<feature type="site" description="Important for catalytic activity" evidence="11">
    <location>
        <position position="176"/>
    </location>
</feature>
<comment type="similarity">
    <text evidence="11">Belongs to the glycosyl hydrolase 3 family. NagZ subfamily.</text>
</comment>
<evidence type="ECO:0000313" key="13">
    <source>
        <dbReference type="EMBL" id="PVZ68878.1"/>
    </source>
</evidence>
<dbReference type="EC" id="3.2.1.52" evidence="11"/>
<keyword evidence="2 11" id="KW-0963">Cytoplasm</keyword>
<protein>
    <recommendedName>
        <fullName evidence="11">Beta-hexosaminidase</fullName>
        <ecNumber evidence="11">3.2.1.52</ecNumber>
    </recommendedName>
    <alternativeName>
        <fullName evidence="11">Beta-N-acetylhexosaminidase</fullName>
    </alternativeName>
    <alternativeName>
        <fullName evidence="11">N-acetyl-beta-glucosaminidase</fullName>
    </alternativeName>
</protein>
<reference evidence="13 14" key="1">
    <citation type="submission" date="2018-04" db="EMBL/GenBank/DDBJ databases">
        <title>Thalassorhabdus spongiae gen. nov., sp. nov., isolated from a marine sponge in South-West Iceland.</title>
        <authorList>
            <person name="Knobloch S."/>
            <person name="Daussin A."/>
            <person name="Johannsson R."/>
            <person name="Marteinsson V.T."/>
        </authorList>
    </citation>
    <scope>NUCLEOTIDE SEQUENCE [LARGE SCALE GENOMIC DNA]</scope>
    <source>
        <strain evidence="13 14">Hp12</strain>
    </source>
</reference>
<feature type="active site" description="Proton donor/acceptor" evidence="11">
    <location>
        <position position="178"/>
    </location>
</feature>
<keyword evidence="7 11" id="KW-0326">Glycosidase</keyword>
<evidence type="ECO:0000256" key="9">
    <source>
        <dbReference type="ARBA" id="ARBA00023316"/>
    </source>
</evidence>
<evidence type="ECO:0000256" key="4">
    <source>
        <dbReference type="ARBA" id="ARBA00022801"/>
    </source>
</evidence>
<dbReference type="Gene3D" id="3.20.20.300">
    <property type="entry name" value="Glycoside hydrolase, family 3, N-terminal domain"/>
    <property type="match status" value="1"/>
</dbReference>
<dbReference type="GO" id="GO:0009252">
    <property type="term" value="P:peptidoglycan biosynthetic process"/>
    <property type="evidence" value="ECO:0007669"/>
    <property type="project" value="UniProtKB-KW"/>
</dbReference>
<dbReference type="InterPro" id="IPR022956">
    <property type="entry name" value="Beta_hexosaminidase_bac"/>
</dbReference>
<keyword evidence="9 11" id="KW-0961">Cell wall biogenesis/degradation</keyword>
<evidence type="ECO:0000313" key="14">
    <source>
        <dbReference type="Proteomes" id="UP000244906"/>
    </source>
</evidence>
<comment type="function">
    <text evidence="11">Plays a role in peptidoglycan recycling by cleaving the terminal beta-1,4-linked N-acetylglucosamine (GlcNAc) from peptide-linked peptidoglycan fragments, giving rise to free GlcNAc, anhydro-N-acetylmuramic acid and anhydro-N-acetylmuramic acid-linked peptides.</text>
</comment>
<keyword evidence="5 11" id="KW-0133">Cell shape</keyword>